<accession>A0A0X8X2H7</accession>
<comment type="similarity">
    <text evidence="1">Belongs to the ETF alpha-subunit/FixB family.</text>
</comment>
<sequence>MPVLVYAENAEGKFKKSTFEAISYARAIANQNNTTLTAISIGNADAAELAGLGKYGAEKVLNVSNDKLKNFVNQAYAAVVAEAAKKEGAEIVVLSNSFSGRGLAPRIGVKLEAGVADGAVSLPDQSNGKFIIKRLAFSGKAYALVELTSTNKVISLSPNSYKVVETGSTAVVEDFNPEVKASDLTTIIKEIVRSTDKVSLPDADIVVSGGRGLKGPENWGMIEELAGLLGAALACSKPVSDSGWRPHSEHVGQTGIAVSPNLYIAIGISGAIQHLAGVSSSKVIVVINKDADAPFFKVADYGIVGDAFDIVPKLIGAIKEYKALA</sequence>
<comment type="cofactor">
    <cofactor evidence="3">
        <name>FAD</name>
        <dbReference type="ChEBI" id="CHEBI:57692"/>
    </cofactor>
    <text evidence="3">Binds 1 FAD per dimer.</text>
</comment>
<dbReference type="PANTHER" id="PTHR43153">
    <property type="entry name" value="ELECTRON TRANSFER FLAVOPROTEIN ALPHA"/>
    <property type="match status" value="1"/>
</dbReference>
<feature type="binding site" evidence="3">
    <location>
        <position position="211"/>
    </location>
    <ligand>
        <name>FAD</name>
        <dbReference type="ChEBI" id="CHEBI:57692"/>
    </ligand>
</feature>
<dbReference type="InterPro" id="IPR014731">
    <property type="entry name" value="ETF_asu_C"/>
</dbReference>
<keyword evidence="3" id="KW-0274">FAD</keyword>
<evidence type="ECO:0000256" key="1">
    <source>
        <dbReference type="ARBA" id="ARBA00005817"/>
    </source>
</evidence>
<keyword evidence="2" id="KW-0813">Transport</keyword>
<dbReference type="InterPro" id="IPR001308">
    <property type="entry name" value="ETF_a/FixB"/>
</dbReference>
<dbReference type="SUPFAM" id="SSF52402">
    <property type="entry name" value="Adenine nucleotide alpha hydrolases-like"/>
    <property type="match status" value="1"/>
</dbReference>
<organism evidence="4 5">
    <name type="scientific">Mucilaginibacter gotjawali</name>
    <dbReference type="NCBI Taxonomy" id="1550579"/>
    <lineage>
        <taxon>Bacteria</taxon>
        <taxon>Pseudomonadati</taxon>
        <taxon>Bacteroidota</taxon>
        <taxon>Sphingobacteriia</taxon>
        <taxon>Sphingobacteriales</taxon>
        <taxon>Sphingobacteriaceae</taxon>
        <taxon>Mucilaginibacter</taxon>
    </lineage>
</organism>
<evidence type="ECO:0000313" key="5">
    <source>
        <dbReference type="Proteomes" id="UP000218263"/>
    </source>
</evidence>
<feature type="binding site" evidence="3">
    <location>
        <position position="288"/>
    </location>
    <ligand>
        <name>FAD</name>
        <dbReference type="ChEBI" id="CHEBI:57692"/>
    </ligand>
</feature>
<evidence type="ECO:0000256" key="3">
    <source>
        <dbReference type="PIRSR" id="PIRSR000089-1"/>
    </source>
</evidence>
<proteinExistence type="inferred from homology"/>
<dbReference type="SUPFAM" id="SSF52467">
    <property type="entry name" value="DHS-like NAD/FAD-binding domain"/>
    <property type="match status" value="1"/>
</dbReference>
<dbReference type="OrthoDB" id="9770286at2"/>
<evidence type="ECO:0000313" key="4">
    <source>
        <dbReference type="EMBL" id="BAU54410.1"/>
    </source>
</evidence>
<dbReference type="InterPro" id="IPR014730">
    <property type="entry name" value="ETF_a/b_N"/>
</dbReference>
<dbReference type="Gene3D" id="3.40.50.620">
    <property type="entry name" value="HUPs"/>
    <property type="match status" value="1"/>
</dbReference>
<keyword evidence="2" id="KW-0249">Electron transport</keyword>
<dbReference type="GO" id="GO:0050660">
    <property type="term" value="F:flavin adenine dinucleotide binding"/>
    <property type="evidence" value="ECO:0007669"/>
    <property type="project" value="InterPro"/>
</dbReference>
<dbReference type="InterPro" id="IPR029035">
    <property type="entry name" value="DHS-like_NAD/FAD-binding_dom"/>
</dbReference>
<dbReference type="EMBL" id="AP017313">
    <property type="protein sequence ID" value="BAU54410.1"/>
    <property type="molecule type" value="Genomic_DNA"/>
</dbReference>
<feature type="binding site" evidence="3">
    <location>
        <begin position="267"/>
        <end position="274"/>
    </location>
    <ligand>
        <name>FAD</name>
        <dbReference type="ChEBI" id="CHEBI:57692"/>
    </ligand>
</feature>
<evidence type="ECO:0000256" key="2">
    <source>
        <dbReference type="ARBA" id="ARBA00022982"/>
    </source>
</evidence>
<dbReference type="SMART" id="SM00893">
    <property type="entry name" value="ETF"/>
    <property type="match status" value="1"/>
</dbReference>
<dbReference type="Pfam" id="PF00766">
    <property type="entry name" value="ETF_alpha"/>
    <property type="match status" value="1"/>
</dbReference>
<dbReference type="InterPro" id="IPR014729">
    <property type="entry name" value="Rossmann-like_a/b/a_fold"/>
</dbReference>
<dbReference type="AlphaFoldDB" id="A0A0X8X2H7"/>
<dbReference type="KEGG" id="mgot:MgSA37_02586"/>
<dbReference type="GO" id="GO:0009055">
    <property type="term" value="F:electron transfer activity"/>
    <property type="evidence" value="ECO:0007669"/>
    <property type="project" value="InterPro"/>
</dbReference>
<dbReference type="Pfam" id="PF01012">
    <property type="entry name" value="ETF"/>
    <property type="match status" value="1"/>
</dbReference>
<dbReference type="RefSeq" id="WP_096352342.1">
    <property type="nucleotide sequence ID" value="NZ_AP017313.1"/>
</dbReference>
<keyword evidence="3" id="KW-0285">Flavoprotein</keyword>
<dbReference type="PIRSF" id="PIRSF000089">
    <property type="entry name" value="Electra_flavoP_a"/>
    <property type="match status" value="1"/>
</dbReference>
<reference evidence="4 5" key="1">
    <citation type="submission" date="2015-12" db="EMBL/GenBank/DDBJ databases">
        <title>Genome sequence of Mucilaginibacter gotjawali.</title>
        <authorList>
            <person name="Lee J.S."/>
            <person name="Lee K.C."/>
            <person name="Kim K.K."/>
            <person name="Lee B.W."/>
        </authorList>
    </citation>
    <scope>NUCLEOTIDE SEQUENCE [LARGE SCALE GENOMIC DNA]</scope>
    <source>
        <strain evidence="4 5">SA3-7</strain>
    </source>
</reference>
<name>A0A0X8X2H7_9SPHI</name>
<dbReference type="Proteomes" id="UP000218263">
    <property type="component" value="Chromosome"/>
</dbReference>
<gene>
    <name evidence="4" type="primary">acrA_1</name>
    <name evidence="4" type="ORF">MgSA37_02586</name>
</gene>
<keyword evidence="5" id="KW-1185">Reference proteome</keyword>
<dbReference type="PANTHER" id="PTHR43153:SF1">
    <property type="entry name" value="ELECTRON TRANSFER FLAVOPROTEIN SUBUNIT ALPHA, MITOCHONDRIAL"/>
    <property type="match status" value="1"/>
</dbReference>
<protein>
    <submittedName>
        <fullName evidence="4">Acryloyl-CoA reductase electron transfer subunit beta</fullName>
    </submittedName>
</protein>
<dbReference type="Gene3D" id="3.40.50.1220">
    <property type="entry name" value="TPP-binding domain"/>
    <property type="match status" value="1"/>
</dbReference>
<dbReference type="GO" id="GO:0033539">
    <property type="term" value="P:fatty acid beta-oxidation using acyl-CoA dehydrogenase"/>
    <property type="evidence" value="ECO:0007669"/>
    <property type="project" value="TreeGrafter"/>
</dbReference>